<organism evidence="1 2">
    <name type="scientific">Domibacillus iocasae</name>
    <dbReference type="NCBI Taxonomy" id="1714016"/>
    <lineage>
        <taxon>Bacteria</taxon>
        <taxon>Bacillati</taxon>
        <taxon>Bacillota</taxon>
        <taxon>Bacilli</taxon>
        <taxon>Bacillales</taxon>
        <taxon>Bacillaceae</taxon>
        <taxon>Domibacillus</taxon>
    </lineage>
</organism>
<evidence type="ECO:0000313" key="2">
    <source>
        <dbReference type="Proteomes" id="UP000095658"/>
    </source>
</evidence>
<dbReference type="RefSeq" id="WP_069939730.1">
    <property type="nucleotide sequence ID" value="NZ_MAMP01000024.1"/>
</dbReference>
<dbReference type="Proteomes" id="UP000095658">
    <property type="component" value="Unassembled WGS sequence"/>
</dbReference>
<accession>A0A1E7DLM1</accession>
<proteinExistence type="predicted"/>
<dbReference type="Pfam" id="PF14149">
    <property type="entry name" value="YhfH"/>
    <property type="match status" value="1"/>
</dbReference>
<comment type="caution">
    <text evidence="1">The sequence shown here is derived from an EMBL/GenBank/DDBJ whole genome shotgun (WGS) entry which is preliminary data.</text>
</comment>
<dbReference type="OrthoDB" id="1122256at2"/>
<sequence length="43" mass="4808">MITNIVEFFKNLPPKQCASCGSHIEEQHDCYSNTCTTCASKDL</sequence>
<keyword evidence="2" id="KW-1185">Reference proteome</keyword>
<dbReference type="EMBL" id="MAMP01000024">
    <property type="protein sequence ID" value="OES43953.1"/>
    <property type="molecule type" value="Genomic_DNA"/>
</dbReference>
<dbReference type="InterPro" id="IPR025432">
    <property type="entry name" value="YhfH-like"/>
</dbReference>
<dbReference type="AlphaFoldDB" id="A0A1E7DLM1"/>
<evidence type="ECO:0000313" key="1">
    <source>
        <dbReference type="EMBL" id="OES43953.1"/>
    </source>
</evidence>
<reference evidence="1 2" key="1">
    <citation type="submission" date="2016-06" db="EMBL/GenBank/DDBJ databases">
        <title>Domibacillus iocasae genome sequencing.</title>
        <authorList>
            <person name="Verma A."/>
            <person name="Pal Y."/>
            <person name="Ojha A.K."/>
            <person name="Krishnamurthi S."/>
        </authorList>
    </citation>
    <scope>NUCLEOTIDE SEQUENCE [LARGE SCALE GENOMIC DNA]</scope>
    <source>
        <strain evidence="1 2">DSM 29979</strain>
    </source>
</reference>
<gene>
    <name evidence="1" type="ORF">BA724_12775</name>
</gene>
<protein>
    <submittedName>
        <fullName evidence="1">YhfH family protein</fullName>
    </submittedName>
</protein>
<name>A0A1E7DLM1_9BACI</name>